<keyword evidence="3" id="KW-1185">Reference proteome</keyword>
<dbReference type="EMBL" id="QJKJ01014016">
    <property type="protein sequence ID" value="RDX65212.1"/>
    <property type="molecule type" value="Genomic_DNA"/>
</dbReference>
<reference evidence="2" key="1">
    <citation type="submission" date="2018-05" db="EMBL/GenBank/DDBJ databases">
        <title>Draft genome of Mucuna pruriens seed.</title>
        <authorList>
            <person name="Nnadi N.E."/>
            <person name="Vos R."/>
            <person name="Hasami M.H."/>
            <person name="Devisetty U.K."/>
            <person name="Aguiy J.C."/>
        </authorList>
    </citation>
    <scope>NUCLEOTIDE SEQUENCE [LARGE SCALE GENOMIC DNA]</scope>
    <source>
        <strain evidence="2">JCA_2017</strain>
    </source>
</reference>
<name>A0A371EGM0_MUCPR</name>
<evidence type="ECO:0000313" key="2">
    <source>
        <dbReference type="EMBL" id="RDX65212.1"/>
    </source>
</evidence>
<comment type="caution">
    <text evidence="2">The sequence shown here is derived from an EMBL/GenBank/DDBJ whole genome shotgun (WGS) entry which is preliminary data.</text>
</comment>
<dbReference type="PANTHER" id="PTHR34222">
    <property type="entry name" value="GAG_PRE-INTEGRS DOMAIN-CONTAINING PROTEIN"/>
    <property type="match status" value="1"/>
</dbReference>
<dbReference type="PANTHER" id="PTHR34222:SF37">
    <property type="entry name" value="RETROTRANSPOSON GAG DOMAIN-CONTAINING PROTEIN"/>
    <property type="match status" value="1"/>
</dbReference>
<evidence type="ECO:0000256" key="1">
    <source>
        <dbReference type="SAM" id="MobiDB-lite"/>
    </source>
</evidence>
<dbReference type="OrthoDB" id="1724808at2759"/>
<feature type="non-terminal residue" evidence="2">
    <location>
        <position position="1"/>
    </location>
</feature>
<gene>
    <name evidence="2" type="ORF">CR513_56142</name>
</gene>
<sequence length="147" mass="17036">MFYSSAREIWENLIETYSMKEESTTCYDIESKIFNSRQGTLSVTEYYGTLNGLWIELDQYQGLKMCKVDFVAYNGLVERRRIFKFLHGLNFEYDPIRVHILGKEKLPSLFESEETRRSVMLDKGNSNTGSTMGIGKGPTKRSTSEEK</sequence>
<accession>A0A371EGM0</accession>
<evidence type="ECO:0000313" key="3">
    <source>
        <dbReference type="Proteomes" id="UP000257109"/>
    </source>
</evidence>
<dbReference type="AlphaFoldDB" id="A0A371EGM0"/>
<organism evidence="2 3">
    <name type="scientific">Mucuna pruriens</name>
    <name type="common">Velvet bean</name>
    <name type="synonym">Dolichos pruriens</name>
    <dbReference type="NCBI Taxonomy" id="157652"/>
    <lineage>
        <taxon>Eukaryota</taxon>
        <taxon>Viridiplantae</taxon>
        <taxon>Streptophyta</taxon>
        <taxon>Embryophyta</taxon>
        <taxon>Tracheophyta</taxon>
        <taxon>Spermatophyta</taxon>
        <taxon>Magnoliopsida</taxon>
        <taxon>eudicotyledons</taxon>
        <taxon>Gunneridae</taxon>
        <taxon>Pentapetalae</taxon>
        <taxon>rosids</taxon>
        <taxon>fabids</taxon>
        <taxon>Fabales</taxon>
        <taxon>Fabaceae</taxon>
        <taxon>Papilionoideae</taxon>
        <taxon>50 kb inversion clade</taxon>
        <taxon>NPAAA clade</taxon>
        <taxon>indigoferoid/millettioid clade</taxon>
        <taxon>Phaseoleae</taxon>
        <taxon>Mucuna</taxon>
    </lineage>
</organism>
<protein>
    <submittedName>
        <fullName evidence="2">Uncharacterized protein</fullName>
    </submittedName>
</protein>
<feature type="region of interest" description="Disordered" evidence="1">
    <location>
        <begin position="120"/>
        <end position="147"/>
    </location>
</feature>
<dbReference type="Proteomes" id="UP000257109">
    <property type="component" value="Unassembled WGS sequence"/>
</dbReference>
<proteinExistence type="predicted"/>